<proteinExistence type="predicted"/>
<accession>A0A0M0K433</accession>
<keyword evidence="3" id="KW-1185">Reference proteome</keyword>
<sequence>MPAASSTSGTTGTVVVAGPRYMSNVAHTDETLGFDRSRFAHLPLAVVQNKMYAATAREIVGDASAKLRWARAAGAIVGFTWLKLADNFTQESGVPHYRLPFGVDAALYGKHAGTLDAGAPQRFDVGFTGASNHKYPLREAILALVRSMNVSSYLGTWQQTSMRVGTNNSWKALDRDGYVRQLSLSKMWVSTTGPSDIVGTRYFEVLASGTTLLLCNRNPGAYDELFEDGVHAVVFDGMDDLRAKILNLQDARPCGGFDAMAFFAMPWTTYARTAWARTD</sequence>
<evidence type="ECO:0000313" key="2">
    <source>
        <dbReference type="EMBL" id="KOO33133.1"/>
    </source>
</evidence>
<evidence type="ECO:0000259" key="1">
    <source>
        <dbReference type="Pfam" id="PF13524"/>
    </source>
</evidence>
<dbReference type="InterPro" id="IPR055259">
    <property type="entry name" value="YkvP/CgeB_Glyco_trans-like"/>
</dbReference>
<reference evidence="3" key="1">
    <citation type="journal article" date="2015" name="PLoS Genet.">
        <title>Genome Sequence and Transcriptome Analyses of Chrysochromulina tobin: Metabolic Tools for Enhanced Algal Fitness in the Prominent Order Prymnesiales (Haptophyceae).</title>
        <authorList>
            <person name="Hovde B.T."/>
            <person name="Deodato C.R."/>
            <person name="Hunsperger H.M."/>
            <person name="Ryken S.A."/>
            <person name="Yost W."/>
            <person name="Jha R.K."/>
            <person name="Patterson J."/>
            <person name="Monnat R.J. Jr."/>
            <person name="Barlow S.B."/>
            <person name="Starkenburg S.R."/>
            <person name="Cattolico R.A."/>
        </authorList>
    </citation>
    <scope>NUCLEOTIDE SEQUENCE</scope>
    <source>
        <strain evidence="3">CCMP291</strain>
    </source>
</reference>
<dbReference type="Pfam" id="PF13524">
    <property type="entry name" value="Glyco_trans_1_2"/>
    <property type="match status" value="1"/>
</dbReference>
<protein>
    <recommendedName>
        <fullName evidence="1">Spore protein YkvP/CgeB glycosyl transferase-like domain-containing protein</fullName>
    </recommendedName>
</protein>
<evidence type="ECO:0000313" key="3">
    <source>
        <dbReference type="Proteomes" id="UP000037460"/>
    </source>
</evidence>
<dbReference type="Proteomes" id="UP000037460">
    <property type="component" value="Unassembled WGS sequence"/>
</dbReference>
<name>A0A0M0K433_9EUKA</name>
<dbReference type="OrthoDB" id="10516009at2759"/>
<comment type="caution">
    <text evidence="2">The sequence shown here is derived from an EMBL/GenBank/DDBJ whole genome shotgun (WGS) entry which is preliminary data.</text>
</comment>
<dbReference type="EMBL" id="JWZX01001593">
    <property type="protein sequence ID" value="KOO33133.1"/>
    <property type="molecule type" value="Genomic_DNA"/>
</dbReference>
<organism evidence="2 3">
    <name type="scientific">Chrysochromulina tobinii</name>
    <dbReference type="NCBI Taxonomy" id="1460289"/>
    <lineage>
        <taxon>Eukaryota</taxon>
        <taxon>Haptista</taxon>
        <taxon>Haptophyta</taxon>
        <taxon>Prymnesiophyceae</taxon>
        <taxon>Prymnesiales</taxon>
        <taxon>Chrysochromulinaceae</taxon>
        <taxon>Chrysochromulina</taxon>
    </lineage>
</organism>
<gene>
    <name evidence="2" type="ORF">Ctob_007209</name>
</gene>
<feature type="domain" description="Spore protein YkvP/CgeB glycosyl transferase-like" evidence="1">
    <location>
        <begin position="169"/>
        <end position="249"/>
    </location>
</feature>
<dbReference type="AlphaFoldDB" id="A0A0M0K433"/>